<keyword evidence="3" id="KW-0326">Glycosidase</keyword>
<dbReference type="GO" id="GO:0000272">
    <property type="term" value="P:polysaccharide catabolic process"/>
    <property type="evidence" value="ECO:0007669"/>
    <property type="project" value="UniProtKB-KW"/>
</dbReference>
<reference evidence="8" key="1">
    <citation type="submission" date="2020-10" db="EMBL/GenBank/DDBJ databases">
        <authorList>
            <person name="Gilroy R."/>
        </authorList>
    </citation>
    <scope>NUCLEOTIDE SEQUENCE</scope>
    <source>
        <strain evidence="8">USAMLcec3-3695</strain>
    </source>
</reference>
<comment type="caution">
    <text evidence="8">The sequence shown here is derived from an EMBL/GenBank/DDBJ whole genome shotgun (WGS) entry which is preliminary data.</text>
</comment>
<dbReference type="SUPFAM" id="SSF51126">
    <property type="entry name" value="Pectin lyase-like"/>
    <property type="match status" value="1"/>
</dbReference>
<feature type="compositionally biased region" description="Pro residues" evidence="5">
    <location>
        <begin position="2135"/>
        <end position="2152"/>
    </location>
</feature>
<dbReference type="Gene3D" id="2.160.20.10">
    <property type="entry name" value="Single-stranded right-handed beta-helix, Pectin lyase-like"/>
    <property type="match status" value="1"/>
</dbReference>
<name>A0A9D1SG25_9FIRM</name>
<accession>A0A9D1SG25</accession>
<feature type="region of interest" description="Disordered" evidence="5">
    <location>
        <begin position="1676"/>
        <end position="1703"/>
    </location>
</feature>
<feature type="chain" id="PRO_5038887069" evidence="6">
    <location>
        <begin position="29"/>
        <end position="2223"/>
    </location>
</feature>
<feature type="compositionally biased region" description="Low complexity" evidence="5">
    <location>
        <begin position="2093"/>
        <end position="2134"/>
    </location>
</feature>
<dbReference type="PRINTS" id="PR01217">
    <property type="entry name" value="PRICHEXTENSN"/>
</dbReference>
<dbReference type="Pfam" id="PF00754">
    <property type="entry name" value="F5_F8_type_C"/>
    <property type="match status" value="1"/>
</dbReference>
<evidence type="ECO:0000256" key="5">
    <source>
        <dbReference type="SAM" id="MobiDB-lite"/>
    </source>
</evidence>
<dbReference type="PANTHER" id="PTHR31736:SF9">
    <property type="entry name" value="ENDO-XYLOGALACTURONAN HYDROLASE A-RELATED"/>
    <property type="match status" value="1"/>
</dbReference>
<sequence>MKKKIVALATAVSMMSSMIPMFSITAGASPQIDEMGYTDITQDIAPQILGTYGVSGDAGALLDSDTGTSITITRNASPWIGGFVLDAGDGMTFASVDAIDFTCSNGDDLYIFGSNDNIQEAIQTKQDEGVTDFCGNNYDKFNEDTLGIPVTLISTAEVGWYQDSDGIYWGRNITNDLDYRYLYIGTPRYNAKTDIGEMKLMHAPAGTVTVNTSENCEVSYPETFNAGDEVTITVTADEGYEPSKLNINGETVGLTASDDVDGKKTAEYTIESAQAVISADAWADPSEGRLYMTALTEKPEVLGDDVRFGTLPAAWSDNDTTGRYDFLSYGGLAIFDAEAGDGEPGDRYKIDSIIAYAGQDMPGRAHFKVFGTNDELTADMFTAADGANSGSEKLTALTHGDNDDPFFGTGAYTDNSSGGKDAVRGEYTVNGDTSYRYIIIHSDHRNMMSLSELKFYGSVRGADEPDPTPEPTPEPDKSTEITVNTQENCTVTVPEWYYIGGDVTVTVTANEGYESSKLNINGRTVKLEKDENGTVTGTLTDAPETISVDAWADPTADRIALDTLTAEQLPGVTALGTLPDAWSDGDVTTFADFKPAPGLAILDAGEGNRYALSKVISYARQDMPGRSHFKIFGTNAEPLTADMFTDANGANGGLVFTELTHDGDAFFGTGSWDNNRGGGIDAVRGEYDIDTDRSYRYIVIQSDHRNMMSLGELKLYGTVRQEGDPNEPEPEKGTAAVGIHSHCTVGPVAEFNEGDSVSITVTANDGYEISKLNLNDQTVKAVISEDGKTATYNLAYAPKNLTIDAWAEKTEGRLEMNSLSEKPEGLDTITSFAAEPAEWSDNDATTTGDIARYPGLIIYDAGEDSKYALSRVVTYANAAYPGRAHFKMYGTNEELTADMFTAENGADAEKLTVLTNDEGNFYGTGSWEGSGGGNGDAVRQYYDVQGGKGYRYIILQSDNTNSLSLSELRFYGEIRDKDAPDPKDPSEITDPRLITYDLPDEVDRNKTYIVKARPAGAGDDEWQTVEVYSVQVMSSNTRWASMAFFDCTGETEIQVTCTGKGTGFDDMENGLNSSTSIYPASYGIVPEFEEGGDVITFTMKPGQRVVLDPNDDSRRNLHIWADYPIDLPTVEELESEGKTVTVVDASEGGNLAESYDTDIVYVKPGFYSEGYKETPHYIKDNQTWYLEPGVVIQGLMNLDYTTNAKLIGRGLIWRPQYASITVNDAVNAHIEGMMGLNHGWADNGGYFINIANSKNIYVKNLKSIGRHKWGDTMDIFCSEDVTVEGCFFRGNDDCIAIYGPRWTGNYWGETGNVRNIKVRNCVLMPDVARPIHLGTHGDSTSPNGGRVIDNCSFEDIDILTYSKYAPGPQPIRMDPSDGNMISNIYFDDIRIQDGRANNICDFYITVQGRYGTNIVNGKGINNVYFKDVQYTNENDFGGKIDGAMNHYNRAMAQNITFENLVINGEVALSAEDAHIDLGTRSEGLVRNINFVQSGESEYQYNPEIVPEDIWPEYYDYARADGVTVTASADLAGTGDPGLVIDGSADTVWESDMSTGSSVYNSEDKTVTGEGITVDLGAQRLINAVRLTWGDPSLRHDYRIYVSKDGQDWSVGHTDEHAVGAVNSKSRAEYNTRVKTTWFMNQYDPKGGSEWIIGQYVKIVPQEGTKLDIASLEILGETSPDQDPSELSSETAAVTAESETAETEEITEIKTVEDLEKFAASVNAGSSYSGKTVTLANDLDLSDIYNESGKSWTPIGSQDSDGYIINAFAGTFDGGGHSIKGLYINNETGREQGLFGIVSGTVKDLTVEGEVTASSAVGGIAGWNYGSIINCTSSVNITARREAGGIAGTLGNNALIEGCTNNGDVTVTNKETYAGGIAGHNNRGMILNCTNSGKIENGSQGGEDAFRNKIGGIVGFLYSGKVENSDNSGEITSHEEIASYTTDITDNYVGGIVGYSEGGTITYSDNSGKVNNAVNYAGGIAGYLQNGDSVMYCNNTGEVTSGTYAGGTAGFSRSDISVCENSGNVICDNGFAGGIVGYLSSGVLNNCTYSNNDGLGIAGRNDMGQIITDEDSKPTPPPVSPGTPTETPAPPTGTPEAPTGTPEAPTESPEAPTGTPEVPTGTPEAPTGTPEAPTESPEPPTESPAPPSESPAPDPDKVTVYAEDGIIIIATYGEDKTLLKVEFAGEVKANEEVKEIEAGENQKVLIWNSLDNMRPVAIKEMAVE</sequence>
<dbReference type="Gene3D" id="2.60.120.260">
    <property type="entry name" value="Galactose-binding domain-like"/>
    <property type="match status" value="3"/>
</dbReference>
<dbReference type="EMBL" id="DVNB01000116">
    <property type="protein sequence ID" value="HIU58372.1"/>
    <property type="molecule type" value="Genomic_DNA"/>
</dbReference>
<dbReference type="Gene3D" id="2.160.20.110">
    <property type="match status" value="2"/>
</dbReference>
<keyword evidence="3" id="KW-0378">Hydrolase</keyword>
<protein>
    <submittedName>
        <fullName evidence="8">Discoidin domain-containing protein</fullName>
    </submittedName>
</protein>
<feature type="signal peptide" evidence="6">
    <location>
        <begin position="1"/>
        <end position="28"/>
    </location>
</feature>
<proteinExistence type="predicted"/>
<dbReference type="InterPro" id="IPR000421">
    <property type="entry name" value="FA58C"/>
</dbReference>
<keyword evidence="6" id="KW-0732">Signal</keyword>
<evidence type="ECO:0000256" key="2">
    <source>
        <dbReference type="ARBA" id="ARBA00023277"/>
    </source>
</evidence>
<feature type="region of interest" description="Disordered" evidence="5">
    <location>
        <begin position="459"/>
        <end position="479"/>
    </location>
</feature>
<keyword evidence="2" id="KW-0119">Carbohydrate metabolism</keyword>
<dbReference type="InterPro" id="IPR012334">
    <property type="entry name" value="Pectin_lyas_fold"/>
</dbReference>
<dbReference type="PANTHER" id="PTHR31736">
    <property type="match status" value="1"/>
</dbReference>
<evidence type="ECO:0000256" key="4">
    <source>
        <dbReference type="ARBA" id="ARBA00023326"/>
    </source>
</evidence>
<dbReference type="Pfam" id="PF18998">
    <property type="entry name" value="Flg_new_2"/>
    <property type="match status" value="1"/>
</dbReference>
<dbReference type="InterPro" id="IPR011493">
    <property type="entry name" value="GLUG"/>
</dbReference>
<evidence type="ECO:0000256" key="6">
    <source>
        <dbReference type="SAM" id="SignalP"/>
    </source>
</evidence>
<dbReference type="InterPro" id="IPR011050">
    <property type="entry name" value="Pectin_lyase_fold/virulence"/>
</dbReference>
<feature type="compositionally biased region" description="Low complexity" evidence="5">
    <location>
        <begin position="1684"/>
        <end position="1697"/>
    </location>
</feature>
<evidence type="ECO:0000259" key="7">
    <source>
        <dbReference type="PROSITE" id="PS50022"/>
    </source>
</evidence>
<keyword evidence="4" id="KW-0624">Polysaccharide degradation</keyword>
<feature type="compositionally biased region" description="Pro residues" evidence="5">
    <location>
        <begin position="2073"/>
        <end position="2092"/>
    </location>
</feature>
<gene>
    <name evidence="8" type="ORF">IAA61_11260</name>
</gene>
<dbReference type="InterPro" id="IPR044060">
    <property type="entry name" value="Bacterial_rp_domain"/>
</dbReference>
<keyword evidence="1" id="KW-0677">Repeat</keyword>
<dbReference type="InterPro" id="IPR008979">
    <property type="entry name" value="Galactose-bd-like_sf"/>
</dbReference>
<dbReference type="Proteomes" id="UP000824109">
    <property type="component" value="Unassembled WGS sequence"/>
</dbReference>
<dbReference type="Pfam" id="PF07581">
    <property type="entry name" value="Glug"/>
    <property type="match status" value="3"/>
</dbReference>
<feature type="domain" description="F5/8 type C" evidence="7">
    <location>
        <begin position="1504"/>
        <end position="1676"/>
    </location>
</feature>
<reference evidence="8" key="2">
    <citation type="journal article" date="2021" name="PeerJ">
        <title>Extensive microbial diversity within the chicken gut microbiome revealed by metagenomics and culture.</title>
        <authorList>
            <person name="Gilroy R."/>
            <person name="Ravi A."/>
            <person name="Getino M."/>
            <person name="Pursley I."/>
            <person name="Horton D.L."/>
            <person name="Alikhan N.F."/>
            <person name="Baker D."/>
            <person name="Gharbi K."/>
            <person name="Hall N."/>
            <person name="Watson M."/>
            <person name="Adriaenssens E.M."/>
            <person name="Foster-Nyarko E."/>
            <person name="Jarju S."/>
            <person name="Secka A."/>
            <person name="Antonio M."/>
            <person name="Oren A."/>
            <person name="Chaudhuri R.R."/>
            <person name="La Ragione R."/>
            <person name="Hildebrand F."/>
            <person name="Pallen M.J."/>
        </authorList>
    </citation>
    <scope>NUCLEOTIDE SEQUENCE</scope>
    <source>
        <strain evidence="8">USAMLcec3-3695</strain>
    </source>
</reference>
<evidence type="ECO:0000256" key="1">
    <source>
        <dbReference type="ARBA" id="ARBA00022737"/>
    </source>
</evidence>
<evidence type="ECO:0000256" key="3">
    <source>
        <dbReference type="ARBA" id="ARBA00023295"/>
    </source>
</evidence>
<organism evidence="8 9">
    <name type="scientific">Candidatus Ornithomonoglobus merdipullorum</name>
    <dbReference type="NCBI Taxonomy" id="2840895"/>
    <lineage>
        <taxon>Bacteria</taxon>
        <taxon>Bacillati</taxon>
        <taxon>Bacillota</taxon>
        <taxon>Clostridia</taxon>
        <taxon>Candidatus Ornithomonoglobus</taxon>
    </lineage>
</organism>
<evidence type="ECO:0000313" key="9">
    <source>
        <dbReference type="Proteomes" id="UP000824109"/>
    </source>
</evidence>
<feature type="region of interest" description="Disordered" evidence="5">
    <location>
        <begin position="2065"/>
        <end position="2156"/>
    </location>
</feature>
<dbReference type="PROSITE" id="PS50022">
    <property type="entry name" value="FA58C_3"/>
    <property type="match status" value="1"/>
</dbReference>
<dbReference type="SUPFAM" id="SSF49785">
    <property type="entry name" value="Galactose-binding domain-like"/>
    <property type="match status" value="1"/>
</dbReference>
<evidence type="ECO:0000313" key="8">
    <source>
        <dbReference type="EMBL" id="HIU58372.1"/>
    </source>
</evidence>
<dbReference type="GO" id="GO:0016798">
    <property type="term" value="F:hydrolase activity, acting on glycosyl bonds"/>
    <property type="evidence" value="ECO:0007669"/>
    <property type="project" value="UniProtKB-KW"/>
</dbReference>